<comment type="caution">
    <text evidence="6">The sequence shown here is derived from an EMBL/GenBank/DDBJ whole genome shotgun (WGS) entry which is preliminary data.</text>
</comment>
<dbReference type="GO" id="GO:0016020">
    <property type="term" value="C:membrane"/>
    <property type="evidence" value="ECO:0007669"/>
    <property type="project" value="UniProtKB-SubCell"/>
</dbReference>
<dbReference type="OrthoDB" id="9799932at2"/>
<proteinExistence type="predicted"/>
<protein>
    <submittedName>
        <fullName evidence="6">Type IV secretion system protein VirB3</fullName>
    </submittedName>
</protein>
<dbReference type="EMBL" id="LNQB01000088">
    <property type="protein sequence ID" value="OAP40164.1"/>
    <property type="molecule type" value="Genomic_DNA"/>
</dbReference>
<evidence type="ECO:0000256" key="5">
    <source>
        <dbReference type="SAM" id="Phobius"/>
    </source>
</evidence>
<keyword evidence="7" id="KW-1185">Reference proteome</keyword>
<accession>A0A178XYG8</accession>
<reference evidence="6 7" key="1">
    <citation type="submission" date="2015-11" db="EMBL/GenBank/DDBJ databases">
        <title>Ensifer anhuiense sp. nov., an effective nitrogen fixation bacterium with Glycine soja.</title>
        <authorList>
            <person name="Yan H."/>
            <person name="Chen W."/>
        </authorList>
    </citation>
    <scope>NUCLEOTIDE SEQUENCE [LARGE SCALE GENOMIC DNA]</scope>
    <source>
        <strain evidence="6 7">LMG 7837</strain>
    </source>
</reference>
<dbReference type="Proteomes" id="UP000078507">
    <property type="component" value="Unassembled WGS sequence"/>
</dbReference>
<feature type="transmembrane region" description="Helical" evidence="5">
    <location>
        <begin position="20"/>
        <end position="42"/>
    </location>
</feature>
<keyword evidence="3 5" id="KW-1133">Transmembrane helix</keyword>
<dbReference type="RefSeq" id="WP_066877673.1">
    <property type="nucleotide sequence ID" value="NZ_LNQB01000088.1"/>
</dbReference>
<name>A0A178XYG8_SINSA</name>
<dbReference type="NCBIfam" id="NF010428">
    <property type="entry name" value="PRK13854.1"/>
    <property type="match status" value="1"/>
</dbReference>
<evidence type="ECO:0000256" key="3">
    <source>
        <dbReference type="ARBA" id="ARBA00022989"/>
    </source>
</evidence>
<sequence>MSARLEESTLYVAATRPALFLGVPLTVAGLFMMSAGFLIVIFQNPLYELVLVPLWFGARVIVERDYNAMTIVLLFLQSAGRSVDGHIWGGSSVSPNPIKVPQRGRGMV</sequence>
<dbReference type="Pfam" id="PF05101">
    <property type="entry name" value="VirB3"/>
    <property type="match status" value="1"/>
</dbReference>
<comment type="subcellular location">
    <subcellularLocation>
        <location evidence="1">Membrane</location>
    </subcellularLocation>
</comment>
<evidence type="ECO:0000256" key="1">
    <source>
        <dbReference type="ARBA" id="ARBA00004370"/>
    </source>
</evidence>
<keyword evidence="2 5" id="KW-0812">Transmembrane</keyword>
<gene>
    <name evidence="6" type="ORF">ATB98_21455</name>
</gene>
<dbReference type="InterPro" id="IPR007792">
    <property type="entry name" value="T4SS_VirB3/TrbD/AvhB"/>
</dbReference>
<dbReference type="AlphaFoldDB" id="A0A178XYG8"/>
<evidence type="ECO:0000313" key="6">
    <source>
        <dbReference type="EMBL" id="OAP40164.1"/>
    </source>
</evidence>
<evidence type="ECO:0000256" key="2">
    <source>
        <dbReference type="ARBA" id="ARBA00022692"/>
    </source>
</evidence>
<keyword evidence="4 5" id="KW-0472">Membrane</keyword>
<evidence type="ECO:0000256" key="4">
    <source>
        <dbReference type="ARBA" id="ARBA00023136"/>
    </source>
</evidence>
<dbReference type="STRING" id="36856.ATB98_21455"/>
<evidence type="ECO:0000313" key="7">
    <source>
        <dbReference type="Proteomes" id="UP000078507"/>
    </source>
</evidence>
<organism evidence="6 7">
    <name type="scientific">Sinorhizobium saheli</name>
    <dbReference type="NCBI Taxonomy" id="36856"/>
    <lineage>
        <taxon>Bacteria</taxon>
        <taxon>Pseudomonadati</taxon>
        <taxon>Pseudomonadota</taxon>
        <taxon>Alphaproteobacteria</taxon>
        <taxon>Hyphomicrobiales</taxon>
        <taxon>Rhizobiaceae</taxon>
        <taxon>Sinorhizobium/Ensifer group</taxon>
        <taxon>Sinorhizobium</taxon>
    </lineage>
</organism>